<proteinExistence type="predicted"/>
<feature type="domain" description="Glucose/Sorbosone dehydrogenase" evidence="3">
    <location>
        <begin position="65"/>
        <end position="386"/>
    </location>
</feature>
<keyword evidence="2" id="KW-0732">Signal</keyword>
<keyword evidence="5" id="KW-1185">Reference proteome</keyword>
<dbReference type="Pfam" id="PF07995">
    <property type="entry name" value="GSDH"/>
    <property type="match status" value="1"/>
</dbReference>
<dbReference type="InterPro" id="IPR012938">
    <property type="entry name" value="Glc/Sorbosone_DH"/>
</dbReference>
<evidence type="ECO:0000313" key="5">
    <source>
        <dbReference type="Proteomes" id="UP000029914"/>
    </source>
</evidence>
<dbReference type="KEGG" id="cdo:CDOO_05205"/>
<dbReference type="InterPro" id="IPR011042">
    <property type="entry name" value="6-blade_b-propeller_TolB-like"/>
</dbReference>
<organism evidence="4 5">
    <name type="scientific">Corynebacterium doosanense CAU 212 = DSM 45436</name>
    <dbReference type="NCBI Taxonomy" id="558173"/>
    <lineage>
        <taxon>Bacteria</taxon>
        <taxon>Bacillati</taxon>
        <taxon>Actinomycetota</taxon>
        <taxon>Actinomycetes</taxon>
        <taxon>Mycobacteriales</taxon>
        <taxon>Corynebacteriaceae</taxon>
        <taxon>Corynebacterium</taxon>
    </lineage>
</organism>
<dbReference type="OrthoDB" id="9770043at2"/>
<dbReference type="PANTHER" id="PTHR19328">
    <property type="entry name" value="HEDGEHOG-INTERACTING PROTEIN"/>
    <property type="match status" value="1"/>
</dbReference>
<dbReference type="SUPFAM" id="SSF50952">
    <property type="entry name" value="Soluble quinoprotein glucose dehydrogenase"/>
    <property type="match status" value="1"/>
</dbReference>
<dbReference type="RefSeq" id="WP_018022645.1">
    <property type="nucleotide sequence ID" value="NZ_AQUX01000010.1"/>
</dbReference>
<sequence length="392" mass="41241">MRRHLPAVLATATSLTLLAAGQVASAADLSSGSSLPRLSSGSSLPGTTAPDLSESFVVTEHGSFNEGWAMSFLPGTHYLAVTERAGAIRLYDTETDEVTEVTGVPEVYDVGKAGLFDLIPGPTFDTDGTVYLSWARPHAQGSQGVVATARLDTQTASLSDVDVIWEQAPSTGDGHFSLRLLIQGDHLFVTSGERQKGAPAQSMATNLGKILRLTLDGEPAEGNPWYDRGGVAAEFYSMGHRNILGIAEGPGGSVWASEMGPRGGDELNLIEPGGNYGWPKVSMGDNYDGTPIPDHAAGDGFRAPKAYWDPSISPANLAIYQGTLFPGWQGSALLGGLSGQTLVRVPIAGEDTGTPESWDAGARIREVEVAPDGAVWILEDGADGRLRELRPQ</sequence>
<evidence type="ECO:0000313" key="4">
    <source>
        <dbReference type="EMBL" id="AIT60715.1"/>
    </source>
</evidence>
<dbReference type="Gene3D" id="2.120.10.30">
    <property type="entry name" value="TolB, C-terminal domain"/>
    <property type="match status" value="1"/>
</dbReference>
<name>A0A097IF16_9CORY</name>
<feature type="region of interest" description="Disordered" evidence="1">
    <location>
        <begin position="30"/>
        <end position="50"/>
    </location>
</feature>
<reference evidence="4 5" key="1">
    <citation type="submission" date="2013-09" db="EMBL/GenBank/DDBJ databases">
        <title>Complete genome sequence of Corynebacterium doosanense CAU 212(T) (=DSM 45436(T)), isolated from activated sludge.</title>
        <authorList>
            <person name="Schaffert L."/>
            <person name="Albersmeier A."/>
            <person name="Kalinowski J."/>
            <person name="Ruckert C."/>
        </authorList>
    </citation>
    <scope>NUCLEOTIDE SEQUENCE [LARGE SCALE GENOMIC DNA]</scope>
    <source>
        <strain evidence="4 5">CAU 212</strain>
    </source>
</reference>
<dbReference type="EMBL" id="CP006764">
    <property type="protein sequence ID" value="AIT60715.1"/>
    <property type="molecule type" value="Genomic_DNA"/>
</dbReference>
<dbReference type="InterPro" id="IPR011041">
    <property type="entry name" value="Quinoprot_gluc/sorb_DH_b-prop"/>
</dbReference>
<gene>
    <name evidence="4" type="ORF">CDOO_05205</name>
</gene>
<protein>
    <submittedName>
        <fullName evidence="4">Dehydrogenase</fullName>
    </submittedName>
</protein>
<feature type="chain" id="PRO_5001935264" evidence="2">
    <location>
        <begin position="27"/>
        <end position="392"/>
    </location>
</feature>
<dbReference type="Proteomes" id="UP000029914">
    <property type="component" value="Chromosome"/>
</dbReference>
<feature type="signal peptide" evidence="2">
    <location>
        <begin position="1"/>
        <end position="26"/>
    </location>
</feature>
<evidence type="ECO:0000259" key="3">
    <source>
        <dbReference type="Pfam" id="PF07995"/>
    </source>
</evidence>
<evidence type="ECO:0000256" key="1">
    <source>
        <dbReference type="SAM" id="MobiDB-lite"/>
    </source>
</evidence>
<accession>A0A097IF16</accession>
<dbReference type="PANTHER" id="PTHR19328:SF75">
    <property type="entry name" value="ALDOSE SUGAR DEHYDROGENASE YLII"/>
    <property type="match status" value="1"/>
</dbReference>
<evidence type="ECO:0000256" key="2">
    <source>
        <dbReference type="SAM" id="SignalP"/>
    </source>
</evidence>
<dbReference type="HOGENOM" id="CLU_012253_1_0_11"/>
<feature type="compositionally biased region" description="Low complexity" evidence="1">
    <location>
        <begin position="30"/>
        <end position="46"/>
    </location>
</feature>
<dbReference type="AlphaFoldDB" id="A0A097IF16"/>
<dbReference type="eggNOG" id="COG2133">
    <property type="taxonomic scope" value="Bacteria"/>
</dbReference>
<dbReference type="STRING" id="558173.CDOO_05205"/>